<protein>
    <recommendedName>
        <fullName evidence="15 16">Protein translocase subunit SecA</fullName>
        <ecNumber evidence="15">7.4.2.8</ecNumber>
    </recommendedName>
</protein>
<reference evidence="21" key="2">
    <citation type="journal article" date="2021" name="Microbiome">
        <title>Successional dynamics and alternative stable states in a saline activated sludge microbial community over 9 years.</title>
        <authorList>
            <person name="Wang Y."/>
            <person name="Ye J."/>
            <person name="Ju F."/>
            <person name="Liu L."/>
            <person name="Boyd J.A."/>
            <person name="Deng Y."/>
            <person name="Parks D.H."/>
            <person name="Jiang X."/>
            <person name="Yin X."/>
            <person name="Woodcroft B.J."/>
            <person name="Tyson G.W."/>
            <person name="Hugenholtz P."/>
            <person name="Polz M.F."/>
            <person name="Zhang T."/>
        </authorList>
    </citation>
    <scope>NUCLEOTIDE SEQUENCE</scope>
    <source>
        <strain evidence="21">HKST-UBA02</strain>
    </source>
</reference>
<dbReference type="InterPro" id="IPR011130">
    <property type="entry name" value="SecA_preprotein_X-link_dom"/>
</dbReference>
<evidence type="ECO:0000256" key="11">
    <source>
        <dbReference type="ARBA" id="ARBA00022927"/>
    </source>
</evidence>
<dbReference type="InterPro" id="IPR014001">
    <property type="entry name" value="Helicase_ATP-bd"/>
</dbReference>
<gene>
    <name evidence="15 21" type="primary">secA</name>
    <name evidence="21" type="ORF">KDA27_16675</name>
</gene>
<dbReference type="SUPFAM" id="SSF81767">
    <property type="entry name" value="Pre-protein crosslinking domain of SecA"/>
    <property type="match status" value="1"/>
</dbReference>
<evidence type="ECO:0000313" key="22">
    <source>
        <dbReference type="Proteomes" id="UP000739538"/>
    </source>
</evidence>
<evidence type="ECO:0000256" key="5">
    <source>
        <dbReference type="ARBA" id="ARBA00022475"/>
    </source>
</evidence>
<dbReference type="InterPro" id="IPR000185">
    <property type="entry name" value="SecA"/>
</dbReference>
<comment type="catalytic activity">
    <reaction evidence="15">
        <text>ATP + H2O + cellular proteinSide 1 = ADP + phosphate + cellular proteinSide 2.</text>
        <dbReference type="EC" id="7.4.2.8"/>
    </reaction>
</comment>
<dbReference type="EMBL" id="JAGQHS010000099">
    <property type="protein sequence ID" value="MCA9757441.1"/>
    <property type="molecule type" value="Genomic_DNA"/>
</dbReference>
<evidence type="ECO:0000313" key="21">
    <source>
        <dbReference type="EMBL" id="MCA9757441.1"/>
    </source>
</evidence>
<feature type="binding site" evidence="15">
    <location>
        <position position="622"/>
    </location>
    <ligand>
        <name>ATP</name>
        <dbReference type="ChEBI" id="CHEBI:30616"/>
    </ligand>
</feature>
<evidence type="ECO:0000256" key="7">
    <source>
        <dbReference type="ARBA" id="ARBA00022723"/>
    </source>
</evidence>
<dbReference type="GO" id="GO:0006605">
    <property type="term" value="P:protein targeting"/>
    <property type="evidence" value="ECO:0007669"/>
    <property type="project" value="UniProtKB-UniRule"/>
</dbReference>
<dbReference type="SMART" id="SM00957">
    <property type="entry name" value="SecA_DEAD"/>
    <property type="match status" value="1"/>
</dbReference>
<dbReference type="Pfam" id="PF01043">
    <property type="entry name" value="SecA_PP_bind"/>
    <property type="match status" value="1"/>
</dbReference>
<evidence type="ECO:0000256" key="3">
    <source>
        <dbReference type="ARBA" id="ARBA00007650"/>
    </source>
</evidence>
<keyword evidence="9" id="KW-0862">Zinc</keyword>
<evidence type="ECO:0000256" key="16">
    <source>
        <dbReference type="RuleBase" id="RU003874"/>
    </source>
</evidence>
<dbReference type="Pfam" id="PF07516">
    <property type="entry name" value="SecA_SW"/>
    <property type="match status" value="1"/>
</dbReference>
<accession>A0A956NFD8</accession>
<dbReference type="PROSITE" id="PS01312">
    <property type="entry name" value="SECA"/>
    <property type="match status" value="1"/>
</dbReference>
<evidence type="ECO:0000256" key="9">
    <source>
        <dbReference type="ARBA" id="ARBA00022833"/>
    </source>
</evidence>
<dbReference type="InterPro" id="IPR011115">
    <property type="entry name" value="SecA_DEAD"/>
</dbReference>
<dbReference type="Gene3D" id="3.10.450.50">
    <property type="match status" value="1"/>
</dbReference>
<dbReference type="Gene3D" id="3.90.1440.10">
    <property type="entry name" value="SecA, preprotein cross-linking domain"/>
    <property type="match status" value="1"/>
</dbReference>
<evidence type="ECO:0000256" key="12">
    <source>
        <dbReference type="ARBA" id="ARBA00022967"/>
    </source>
</evidence>
<dbReference type="InterPro" id="IPR020937">
    <property type="entry name" value="SecA_CS"/>
</dbReference>
<evidence type="ECO:0000256" key="14">
    <source>
        <dbReference type="ARBA" id="ARBA00023136"/>
    </source>
</evidence>
<dbReference type="GO" id="GO:0008564">
    <property type="term" value="F:protein-exporting ATPase activity"/>
    <property type="evidence" value="ECO:0007669"/>
    <property type="project" value="UniProtKB-EC"/>
</dbReference>
<evidence type="ECO:0000256" key="2">
    <source>
        <dbReference type="ARBA" id="ARBA00004170"/>
    </source>
</evidence>
<dbReference type="Pfam" id="PF02810">
    <property type="entry name" value="SEC-C"/>
    <property type="match status" value="1"/>
</dbReference>
<dbReference type="GO" id="GO:0065002">
    <property type="term" value="P:intracellular protein transmembrane transport"/>
    <property type="evidence" value="ECO:0007669"/>
    <property type="project" value="UniProtKB-UniRule"/>
</dbReference>
<dbReference type="GO" id="GO:0046872">
    <property type="term" value="F:metal ion binding"/>
    <property type="evidence" value="ECO:0007669"/>
    <property type="project" value="UniProtKB-KW"/>
</dbReference>
<evidence type="ECO:0000256" key="17">
    <source>
        <dbReference type="SAM" id="MobiDB-lite"/>
    </source>
</evidence>
<dbReference type="InterPro" id="IPR014018">
    <property type="entry name" value="SecA_motor_DEAD"/>
</dbReference>
<feature type="binding site" evidence="15">
    <location>
        <begin position="125"/>
        <end position="129"/>
    </location>
    <ligand>
        <name>ATP</name>
        <dbReference type="ChEBI" id="CHEBI:30616"/>
    </ligand>
</feature>
<evidence type="ECO:0000256" key="15">
    <source>
        <dbReference type="HAMAP-Rule" id="MF_01382"/>
    </source>
</evidence>
<organism evidence="21 22">
    <name type="scientific">Eiseniibacteriota bacterium</name>
    <dbReference type="NCBI Taxonomy" id="2212470"/>
    <lineage>
        <taxon>Bacteria</taxon>
        <taxon>Candidatus Eiseniibacteriota</taxon>
    </lineage>
</organism>
<dbReference type="EC" id="7.4.2.8" evidence="15"/>
<comment type="caution">
    <text evidence="21">The sequence shown here is derived from an EMBL/GenBank/DDBJ whole genome shotgun (WGS) entry which is preliminary data.</text>
</comment>
<keyword evidence="6 15" id="KW-0963">Cytoplasm</keyword>
<dbReference type="InterPro" id="IPR001650">
    <property type="entry name" value="Helicase_C-like"/>
</dbReference>
<dbReference type="SUPFAM" id="SSF52540">
    <property type="entry name" value="P-loop containing nucleoside triphosphate hydrolases"/>
    <property type="match status" value="2"/>
</dbReference>
<dbReference type="InterPro" id="IPR011116">
    <property type="entry name" value="SecA_Wing/Scaffold"/>
</dbReference>
<name>A0A956NFD8_UNCEI</name>
<dbReference type="GO" id="GO:0005886">
    <property type="term" value="C:plasma membrane"/>
    <property type="evidence" value="ECO:0007669"/>
    <property type="project" value="UniProtKB-SubCell"/>
</dbReference>
<evidence type="ECO:0000256" key="4">
    <source>
        <dbReference type="ARBA" id="ARBA00022448"/>
    </source>
</evidence>
<evidence type="ECO:0000256" key="13">
    <source>
        <dbReference type="ARBA" id="ARBA00023010"/>
    </source>
</evidence>
<dbReference type="InterPro" id="IPR036670">
    <property type="entry name" value="SecA_X-link_sf"/>
</dbReference>
<feature type="domain" description="Helicase ATP-binding" evidence="18">
    <location>
        <begin position="109"/>
        <end position="296"/>
    </location>
</feature>
<keyword evidence="13 15" id="KW-0811">Translocation</keyword>
<keyword evidence="8 15" id="KW-0547">Nucleotide-binding</keyword>
<dbReference type="CDD" id="cd17928">
    <property type="entry name" value="DEXDc_SecA"/>
    <property type="match status" value="1"/>
</dbReference>
<evidence type="ECO:0000256" key="10">
    <source>
        <dbReference type="ARBA" id="ARBA00022840"/>
    </source>
</evidence>
<keyword evidence="11 15" id="KW-0653">Protein transport</keyword>
<dbReference type="GO" id="GO:0005524">
    <property type="term" value="F:ATP binding"/>
    <property type="evidence" value="ECO:0007669"/>
    <property type="project" value="UniProtKB-UniRule"/>
</dbReference>
<dbReference type="Pfam" id="PF07517">
    <property type="entry name" value="SecA_DEAD"/>
    <property type="match status" value="1"/>
</dbReference>
<dbReference type="GO" id="GO:0005829">
    <property type="term" value="C:cytosol"/>
    <property type="evidence" value="ECO:0007669"/>
    <property type="project" value="TreeGrafter"/>
</dbReference>
<dbReference type="InterPro" id="IPR036266">
    <property type="entry name" value="SecA_Wing/Scaffold_sf"/>
</dbReference>
<dbReference type="PROSITE" id="PS51192">
    <property type="entry name" value="HELICASE_ATP_BIND_1"/>
    <property type="match status" value="1"/>
</dbReference>
<keyword evidence="10 15" id="KW-0067">ATP-binding</keyword>
<dbReference type="FunFam" id="3.40.50.300:FF:000113">
    <property type="entry name" value="Preprotein translocase subunit SecA"/>
    <property type="match status" value="1"/>
</dbReference>
<dbReference type="PANTHER" id="PTHR30612">
    <property type="entry name" value="SECA INNER MEMBRANE COMPONENT OF SEC PROTEIN SECRETION SYSTEM"/>
    <property type="match status" value="1"/>
</dbReference>
<comment type="cofactor">
    <cofactor evidence="1">
        <name>Zn(2+)</name>
        <dbReference type="ChEBI" id="CHEBI:29105"/>
    </cofactor>
</comment>
<dbReference type="AlphaFoldDB" id="A0A956NFD8"/>
<evidence type="ECO:0000259" key="19">
    <source>
        <dbReference type="PROSITE" id="PS51194"/>
    </source>
</evidence>
<comment type="subunit">
    <text evidence="15">Monomer and homodimer. Part of the essential Sec protein translocation apparatus which comprises SecA, SecYEG and auxiliary proteins SecDF. Other proteins may also be involved.</text>
</comment>
<keyword evidence="5 15" id="KW-1003">Cell membrane</keyword>
<dbReference type="FunFam" id="3.40.50.300:FF:000246">
    <property type="entry name" value="Preprotein translocase subunit SecA"/>
    <property type="match status" value="1"/>
</dbReference>
<feature type="region of interest" description="Disordered" evidence="17">
    <location>
        <begin position="926"/>
        <end position="1054"/>
    </location>
</feature>
<dbReference type="PROSITE" id="PS51196">
    <property type="entry name" value="SECA_MOTOR_DEAD"/>
    <property type="match status" value="1"/>
</dbReference>
<dbReference type="PANTHER" id="PTHR30612:SF0">
    <property type="entry name" value="CHLOROPLAST PROTEIN-TRANSPORTING ATPASE"/>
    <property type="match status" value="1"/>
</dbReference>
<dbReference type="SUPFAM" id="SSF81886">
    <property type="entry name" value="Helical scaffold and wing domains of SecA"/>
    <property type="match status" value="1"/>
</dbReference>
<comment type="subcellular location">
    <subcellularLocation>
        <location evidence="15">Cell membrane</location>
        <topology evidence="15">Peripheral membrane protein</topology>
        <orientation evidence="15">Cytoplasmic side</orientation>
    </subcellularLocation>
    <subcellularLocation>
        <location evidence="15">Cytoplasm</location>
    </subcellularLocation>
    <subcellularLocation>
        <location evidence="2">Membrane</location>
        <topology evidence="2">Peripheral membrane protein</topology>
    </subcellularLocation>
    <text evidence="15">Distribution is 50-50.</text>
</comment>
<keyword evidence="14 15" id="KW-0472">Membrane</keyword>
<dbReference type="NCBIfam" id="TIGR00963">
    <property type="entry name" value="secA"/>
    <property type="match status" value="1"/>
</dbReference>
<proteinExistence type="inferred from homology"/>
<evidence type="ECO:0000259" key="18">
    <source>
        <dbReference type="PROSITE" id="PS51192"/>
    </source>
</evidence>
<dbReference type="Proteomes" id="UP000739538">
    <property type="component" value="Unassembled WGS sequence"/>
</dbReference>
<dbReference type="GO" id="GO:0043952">
    <property type="term" value="P:protein transport by the Sec complex"/>
    <property type="evidence" value="ECO:0007669"/>
    <property type="project" value="UniProtKB-ARBA"/>
</dbReference>
<dbReference type="SMART" id="SM00958">
    <property type="entry name" value="SecA_PP_bind"/>
    <property type="match status" value="1"/>
</dbReference>
<comment type="similarity">
    <text evidence="3 15 16">Belongs to the SecA family.</text>
</comment>
<dbReference type="GO" id="GO:0031522">
    <property type="term" value="C:cell envelope Sec protein transport complex"/>
    <property type="evidence" value="ECO:0007669"/>
    <property type="project" value="TreeGrafter"/>
</dbReference>
<dbReference type="FunFam" id="1.10.3060.10:FF:000003">
    <property type="entry name" value="Protein translocase subunit SecA"/>
    <property type="match status" value="1"/>
</dbReference>
<feature type="domain" description="SecA family profile" evidence="20">
    <location>
        <begin position="10"/>
        <end position="715"/>
    </location>
</feature>
<comment type="function">
    <text evidence="15">Part of the Sec protein translocase complex. Interacts with the SecYEG preprotein conducting channel. Has a central role in coupling the hydrolysis of ATP to the transfer of proteins into and across the cell membrane, serving as an ATP-driven molecular motor driving the stepwise translocation of polypeptide chains across the membrane.</text>
</comment>
<dbReference type="PRINTS" id="PR00906">
    <property type="entry name" value="SECA"/>
</dbReference>
<feature type="domain" description="Helicase C-terminal" evidence="19">
    <location>
        <begin position="532"/>
        <end position="731"/>
    </location>
</feature>
<reference evidence="21" key="1">
    <citation type="submission" date="2020-04" db="EMBL/GenBank/DDBJ databases">
        <authorList>
            <person name="Zhang T."/>
        </authorList>
    </citation>
    <scope>NUCLEOTIDE SEQUENCE</scope>
    <source>
        <strain evidence="21">HKST-UBA02</strain>
    </source>
</reference>
<dbReference type="PROSITE" id="PS51194">
    <property type="entry name" value="HELICASE_CTER"/>
    <property type="match status" value="1"/>
</dbReference>
<dbReference type="Gene3D" id="1.10.3060.10">
    <property type="entry name" value="Helical scaffold and wing domains of SecA"/>
    <property type="match status" value="1"/>
</dbReference>
<evidence type="ECO:0000256" key="8">
    <source>
        <dbReference type="ARBA" id="ARBA00022741"/>
    </source>
</evidence>
<keyword evidence="4 15" id="KW-0813">Transport</keyword>
<dbReference type="Gene3D" id="3.40.50.300">
    <property type="entry name" value="P-loop containing nucleotide triphosphate hydrolases"/>
    <property type="match status" value="2"/>
</dbReference>
<dbReference type="GO" id="GO:0017038">
    <property type="term" value="P:protein import"/>
    <property type="evidence" value="ECO:0007669"/>
    <property type="project" value="InterPro"/>
</dbReference>
<evidence type="ECO:0000256" key="1">
    <source>
        <dbReference type="ARBA" id="ARBA00001947"/>
    </source>
</evidence>
<keyword evidence="12 15" id="KW-1278">Translocase</keyword>
<dbReference type="InterPro" id="IPR004027">
    <property type="entry name" value="SEC_C_motif"/>
</dbReference>
<dbReference type="HAMAP" id="MF_01382">
    <property type="entry name" value="SecA"/>
    <property type="match status" value="1"/>
</dbReference>
<keyword evidence="7" id="KW-0479">Metal-binding</keyword>
<evidence type="ECO:0000259" key="20">
    <source>
        <dbReference type="PROSITE" id="PS51196"/>
    </source>
</evidence>
<dbReference type="InterPro" id="IPR027417">
    <property type="entry name" value="P-loop_NTPase"/>
</dbReference>
<feature type="compositionally biased region" description="Low complexity" evidence="17">
    <location>
        <begin position="926"/>
        <end position="960"/>
    </location>
</feature>
<evidence type="ECO:0000256" key="6">
    <source>
        <dbReference type="ARBA" id="ARBA00022490"/>
    </source>
</evidence>
<feature type="binding site" evidence="15">
    <location>
        <position position="107"/>
    </location>
    <ligand>
        <name>ATP</name>
        <dbReference type="ChEBI" id="CHEBI:30616"/>
    </ligand>
</feature>
<dbReference type="CDD" id="cd18803">
    <property type="entry name" value="SF2_C_secA"/>
    <property type="match status" value="1"/>
</dbReference>
<dbReference type="Pfam" id="PF21090">
    <property type="entry name" value="P-loop_SecA"/>
    <property type="match status" value="1"/>
</dbReference>
<dbReference type="InterPro" id="IPR044722">
    <property type="entry name" value="SecA_SF2_C"/>
</dbReference>
<sequence>MMDLFKGALTKGVSRIFGTKSDRDLKKLNPMVEQVLHEVEKLKPLSDDELRAKTDEFRARIANNVPLEDFVHETFAVVMEACRRNVGNSWIVRDRKIVWDMIPFEVQILGGLVLFQGKISEMQTGEGKTLVAIFPLYVYGLTGKGAHLVTVNDYLAQRDSEWVGQILRWLGLTVSVIVHGMTNEQRRLAYSADVTYGTNNEFGFDYLRDNMVVRKEDKVQRPHYFAIVDEVDSVLIDEARTPLIISGPVAHAKQHYDQLRGPVESLVKQQNLLMSRFMDEGERLIASSNKDEQYEGYVRLLQVQRGGPKHKRFIKIVSDNETMKKRLLQVEGDFMREKRLHVLDDDLLYSMEEKGGTVTISDKGREVLSPNDPDMFVLPDISEALGAIDEDESLSGREKVEKKEVIHRAYGEKSEVLGNVHQLLKAYTLFERDKEYIVQEGKVIIVDEHTGRLMPGRRFSDGLHQALEAKERVAVGQENQTLATITIQNYFRMYEVLAGMTGTAETEAGEFWDIYKLDVVVIPTNVPVARVDMDDLVYRTKREKYNAIMEEIDTMRNQGRPVLVGTISVDVSETISRMLKRRNVPHEVLNAKNHQREAEIVSMAGQPGAVTIATNMAGRGTDIKLAAEVVQGEVREVNGKRDKSELTGGLHIIGTERHESRRIDRQLRGRSGRQGDPGSSLFFLSLEDNLMRLFAPERIAGMMDKLGAEEGEVITHPFMTKAIEQAQKKVEGHNFSIRKHLLQYDDVMNQQREVIYTLRNNALDKGDMKERMLEMIDGTTSSILAKHCNPEVHADEWDLEQLQAEMQMFLLAPVEMDRIKGYTFLELEQKLIEIAHEIYEQREQLFGTDAMREIERRVLLAVIDDKWRDHLYEVDQLKAGIGLRAYAQKDPLIEYKHEAFGMFEQLMEQLERDTARYLFRVMPARQQPPQAQRPAGRPAGAAQGSAQGSAQGAVAPGAPADGTSANGDGGEPVPEPVLPGGASSSQQVGEGHESKAEVDALSGMPASAPGPDGSEEGDGSGRQDGPQRPVKQETFVRTQPKVGRNDPCPCGSGKKYKKCCGVND</sequence>